<name>A0A165ZZC8_9HYPH</name>
<protein>
    <submittedName>
        <fullName evidence="3">Uncharacterized protein</fullName>
    </submittedName>
</protein>
<feature type="signal peptide" evidence="2">
    <location>
        <begin position="1"/>
        <end position="22"/>
    </location>
</feature>
<keyword evidence="4" id="KW-1185">Reference proteome</keyword>
<evidence type="ECO:0000256" key="2">
    <source>
        <dbReference type="SAM" id="SignalP"/>
    </source>
</evidence>
<gene>
    <name evidence="3" type="ORF">PsAD2_01472</name>
</gene>
<dbReference type="STRING" id="989403.SAMN05421798_1228"/>
<proteinExistence type="predicted"/>
<feature type="compositionally biased region" description="Basic and acidic residues" evidence="1">
    <location>
        <begin position="222"/>
        <end position="231"/>
    </location>
</feature>
<feature type="compositionally biased region" description="Acidic residues" evidence="1">
    <location>
        <begin position="175"/>
        <end position="196"/>
    </location>
</feature>
<dbReference type="PATRIC" id="fig|989403.3.peg.1569"/>
<dbReference type="Proteomes" id="UP000076577">
    <property type="component" value="Unassembled WGS sequence"/>
</dbReference>
<organism evidence="3 4">
    <name type="scientific">Pseudovibrio axinellae</name>
    <dbReference type="NCBI Taxonomy" id="989403"/>
    <lineage>
        <taxon>Bacteria</taxon>
        <taxon>Pseudomonadati</taxon>
        <taxon>Pseudomonadota</taxon>
        <taxon>Alphaproteobacteria</taxon>
        <taxon>Hyphomicrobiales</taxon>
        <taxon>Stappiaceae</taxon>
        <taxon>Pseudovibrio</taxon>
    </lineage>
</organism>
<accession>A0A165ZZC8</accession>
<feature type="region of interest" description="Disordered" evidence="1">
    <location>
        <begin position="169"/>
        <end position="242"/>
    </location>
</feature>
<evidence type="ECO:0000256" key="1">
    <source>
        <dbReference type="SAM" id="MobiDB-lite"/>
    </source>
</evidence>
<evidence type="ECO:0000313" key="3">
    <source>
        <dbReference type="EMBL" id="KZL20429.1"/>
    </source>
</evidence>
<reference evidence="3 4" key="1">
    <citation type="journal article" date="2016" name="Front. Microbiol.">
        <title>Comparative Genomic Analysis Reveals a Diverse Repertoire of Genes Involved in Prokaryote-Eukaryote Interactions within the Pseudovibrio Genus.</title>
        <authorList>
            <person name="Romano S."/>
            <person name="Fernandez-Guerra A."/>
            <person name="Reen F.J."/>
            <person name="Glockner F.O."/>
            <person name="Crowley S.P."/>
            <person name="O'Sullivan O."/>
            <person name="Cotter P.D."/>
            <person name="Adams C."/>
            <person name="Dobson A.D."/>
            <person name="O'Gara F."/>
        </authorList>
    </citation>
    <scope>NUCLEOTIDE SEQUENCE [LARGE SCALE GENOMIC DNA]</scope>
    <source>
        <strain evidence="3 4">Ad2</strain>
    </source>
</reference>
<comment type="caution">
    <text evidence="3">The sequence shown here is derived from an EMBL/GenBank/DDBJ whole genome shotgun (WGS) entry which is preliminary data.</text>
</comment>
<dbReference type="AlphaFoldDB" id="A0A165ZZC8"/>
<feature type="chain" id="PRO_5007870350" evidence="2">
    <location>
        <begin position="23"/>
        <end position="869"/>
    </location>
</feature>
<evidence type="ECO:0000313" key="4">
    <source>
        <dbReference type="Proteomes" id="UP000076577"/>
    </source>
</evidence>
<dbReference type="EMBL" id="LMCB01000009">
    <property type="protein sequence ID" value="KZL20429.1"/>
    <property type="molecule type" value="Genomic_DNA"/>
</dbReference>
<keyword evidence="2" id="KW-0732">Signal</keyword>
<sequence>MRNILRLSLVGAMLLTSTAAGFSQTAAPPAPASQAAGAGQQGPGAAQATAALREKLFAVAVKQTTPIFEGKAVELALQIKKAPQFTAGVNKDEVSVAGVSAEGFSQYVMHDGQKIGQAVLTRLTKGERFVELNAQNFSSQFDVEEDVIDPEETLDVSGNEEELIAALKKLNAQGEPEEDKEKDKEEDEEKYEDVEREENGGSGSGSDSSKGGETPGQSGYETPERKEVEEKDAPEEDREEIRVTFEGCSPVIDRNQGQVRVQSKTQTLKKGIVVEESACSDSGTNFSIQKSGASCDDKIDVTARIAKPQYLEYYINSQQERIQLSDCQPDPDTTFSITEDASCPIDIDLDAGMAYIETSLVYTDGNNNLQSVRSCERSEFYQPIKMAQVTDGCNIRHDFGNSLSTEMAMWIYQKDEQFFQASPCTVTENTYPHEKVFKKNGVDICQTMVDLSGRRAIPQYRTQITVNGAAQYIDQCTPDSNASVEIKSTTEGCINPAEFNHDIAAGISYGLERHYYENPNRFYVSSCQQGGTSYTHNVELSSWKYDDEKKIAQPLSDVSINVSGQVYPLASNMLLPGAPEIAYTSLGEESEQKPGGRYFEGCYAFIPTRLTDVFERPDGTRHEVSLGAGAPYEEGYQCRATTEGCMKPKDFIHDYNKRFSFGLQRFYYNNPERKYVGSCEKGDKTYEHNAKTAGWQNDDANLKAKPLSDVWIRVAGTNHTIASKKLLSGAQQVAYSLTSEEQVPRSGDATIDGCNKTVPSTIRRTYKRPEGTTYVKNAGAGSGVVTDVCTRVTERKTTSKTTYYSPGVPECARGFITNEYEKEEYKTRTKITYPDGKVKYTSWTNHTNSKLIKSLVRKNGKRSNDREYC</sequence>